<proteinExistence type="predicted"/>
<dbReference type="AlphaFoldDB" id="A0A9P4IU09"/>
<dbReference type="EMBL" id="ML996093">
    <property type="protein sequence ID" value="KAF2148490.1"/>
    <property type="molecule type" value="Genomic_DNA"/>
</dbReference>
<feature type="region of interest" description="Disordered" evidence="1">
    <location>
        <begin position="127"/>
        <end position="155"/>
    </location>
</feature>
<dbReference type="Proteomes" id="UP000799439">
    <property type="component" value="Unassembled WGS sequence"/>
</dbReference>
<evidence type="ECO:0000313" key="3">
    <source>
        <dbReference type="Proteomes" id="UP000799439"/>
    </source>
</evidence>
<keyword evidence="3" id="KW-1185">Reference proteome</keyword>
<protein>
    <submittedName>
        <fullName evidence="2">Uncharacterized protein</fullName>
    </submittedName>
</protein>
<organism evidence="2 3">
    <name type="scientific">Myriangium duriaei CBS 260.36</name>
    <dbReference type="NCBI Taxonomy" id="1168546"/>
    <lineage>
        <taxon>Eukaryota</taxon>
        <taxon>Fungi</taxon>
        <taxon>Dikarya</taxon>
        <taxon>Ascomycota</taxon>
        <taxon>Pezizomycotina</taxon>
        <taxon>Dothideomycetes</taxon>
        <taxon>Dothideomycetidae</taxon>
        <taxon>Myriangiales</taxon>
        <taxon>Myriangiaceae</taxon>
        <taxon>Myriangium</taxon>
    </lineage>
</organism>
<reference evidence="2" key="1">
    <citation type="journal article" date="2020" name="Stud. Mycol.">
        <title>101 Dothideomycetes genomes: a test case for predicting lifestyles and emergence of pathogens.</title>
        <authorList>
            <person name="Haridas S."/>
            <person name="Albert R."/>
            <person name="Binder M."/>
            <person name="Bloem J."/>
            <person name="Labutti K."/>
            <person name="Salamov A."/>
            <person name="Andreopoulos B."/>
            <person name="Baker S."/>
            <person name="Barry K."/>
            <person name="Bills G."/>
            <person name="Bluhm B."/>
            <person name="Cannon C."/>
            <person name="Castanera R."/>
            <person name="Culley D."/>
            <person name="Daum C."/>
            <person name="Ezra D."/>
            <person name="Gonzalez J."/>
            <person name="Henrissat B."/>
            <person name="Kuo A."/>
            <person name="Liang C."/>
            <person name="Lipzen A."/>
            <person name="Lutzoni F."/>
            <person name="Magnuson J."/>
            <person name="Mondo S."/>
            <person name="Nolan M."/>
            <person name="Ohm R."/>
            <person name="Pangilinan J."/>
            <person name="Park H.-J."/>
            <person name="Ramirez L."/>
            <person name="Alfaro M."/>
            <person name="Sun H."/>
            <person name="Tritt A."/>
            <person name="Yoshinaga Y."/>
            <person name="Zwiers L.-H."/>
            <person name="Turgeon B."/>
            <person name="Goodwin S."/>
            <person name="Spatafora J."/>
            <person name="Crous P."/>
            <person name="Grigoriev I."/>
        </authorList>
    </citation>
    <scope>NUCLEOTIDE SEQUENCE</scope>
    <source>
        <strain evidence="2">CBS 260.36</strain>
    </source>
</reference>
<evidence type="ECO:0000256" key="1">
    <source>
        <dbReference type="SAM" id="MobiDB-lite"/>
    </source>
</evidence>
<evidence type="ECO:0000313" key="2">
    <source>
        <dbReference type="EMBL" id="KAF2148490.1"/>
    </source>
</evidence>
<feature type="compositionally biased region" description="Low complexity" evidence="1">
    <location>
        <begin position="140"/>
        <end position="153"/>
    </location>
</feature>
<gene>
    <name evidence="2" type="ORF">K461DRAFT_302026</name>
</gene>
<name>A0A9P4IU09_9PEZI</name>
<sequence>MQHPSAQSIPEESLLLAQLRTGLSVGTTMRPNPPSIFFPRLAPELRLSTWREALSDLDCHLEDRKPVVFPWRKGLWRKVDRPARPEAHRPVASWYDFDDEELSIDIDIPIARVNHEARVAARRGVTAHTNLQHGSEKSSDASADGSADGSTDGSAEEAEPLCARIWGFDCNSDVMYIRPKDWDTFWREFDTMTFRHRVTQLYAYSGMSIAIPEDMIKLDNLRLPGLLDIDGMEEICVVHSPSSSVDSTTLNGIWEVASASYGYEYSFEDEELFSRLSNGGWKVWEIASGTEEDKEEANVALGQRMMDLLPHLREGLILRPIKVRKIESLGQS</sequence>
<accession>A0A9P4IU09</accession>
<comment type="caution">
    <text evidence="2">The sequence shown here is derived from an EMBL/GenBank/DDBJ whole genome shotgun (WGS) entry which is preliminary data.</text>
</comment>